<evidence type="ECO:0000313" key="2">
    <source>
        <dbReference type="Proteomes" id="UP000002204"/>
    </source>
</evidence>
<accession>C0ZXW1</accession>
<dbReference type="Proteomes" id="UP000002204">
    <property type="component" value="Chromosome"/>
</dbReference>
<protein>
    <submittedName>
        <fullName evidence="1">Uncharacterized protein</fullName>
    </submittedName>
</protein>
<dbReference type="HOGENOM" id="CLU_1785368_0_0_11"/>
<dbReference type="KEGG" id="rer:RER_24880"/>
<dbReference type="EMBL" id="AP008957">
    <property type="protein sequence ID" value="BAH33196.1"/>
    <property type="molecule type" value="Genomic_DNA"/>
</dbReference>
<name>C0ZXW1_RHOE4</name>
<sequence>MTRPPFASRRVGLVTSAAVFSSILAAVFDCVIRLSWILTTGRCAGFIALLADTRCACAFRRLWNSSQVFARRMRLTVDTLYPVCIAISSGVDFFDRATMLSNISLLILVEPLAGIVGFSRGLHLSNCYCAGSFDLLGAASSVPIA</sequence>
<proteinExistence type="predicted"/>
<organism evidence="1 2">
    <name type="scientific">Rhodococcus erythropolis (strain PR4 / NBRC 100887)</name>
    <dbReference type="NCBI Taxonomy" id="234621"/>
    <lineage>
        <taxon>Bacteria</taxon>
        <taxon>Bacillati</taxon>
        <taxon>Actinomycetota</taxon>
        <taxon>Actinomycetes</taxon>
        <taxon>Mycobacteriales</taxon>
        <taxon>Nocardiaceae</taxon>
        <taxon>Rhodococcus</taxon>
        <taxon>Rhodococcus erythropolis group</taxon>
    </lineage>
</organism>
<gene>
    <name evidence="1" type="ordered locus">RER_24880</name>
</gene>
<reference evidence="1 2" key="2">
    <citation type="journal article" date="2006" name="Environ. Microbiol.">
        <title>Sequence analysis of three plasmids harboured in Rhodococcus erythropolis strain PR4.</title>
        <authorList>
            <person name="Sekine M."/>
            <person name="Tanikawa S."/>
            <person name="Omata S."/>
            <person name="Saito M."/>
            <person name="Fujisawa T."/>
            <person name="Tsukatani N."/>
            <person name="Tajima T."/>
            <person name="Sekigawa T."/>
            <person name="Kosugi H."/>
            <person name="Matsuo Y."/>
            <person name="Nishiko R."/>
            <person name="Imamura K."/>
            <person name="Ito M."/>
            <person name="Narita H."/>
            <person name="Tago S."/>
            <person name="Fujita N."/>
            <person name="Harayama S."/>
        </authorList>
    </citation>
    <scope>NUCLEOTIDE SEQUENCE [LARGE SCALE GENOMIC DNA]</scope>
    <source>
        <strain evidence="2">PR4 / NBRC 100887</strain>
    </source>
</reference>
<reference evidence="2" key="1">
    <citation type="submission" date="2005-03" db="EMBL/GenBank/DDBJ databases">
        <title>Comparison of the complete genome sequences of Rhodococcus erythropolis PR4 and Rhodococcus opacus B4.</title>
        <authorList>
            <person name="Takarada H."/>
            <person name="Sekine M."/>
            <person name="Hosoyama A."/>
            <person name="Yamada R."/>
            <person name="Fujisawa T."/>
            <person name="Omata S."/>
            <person name="Shimizu A."/>
            <person name="Tsukatani N."/>
            <person name="Tanikawa S."/>
            <person name="Fujita N."/>
            <person name="Harayama S."/>
        </authorList>
    </citation>
    <scope>NUCLEOTIDE SEQUENCE [LARGE SCALE GENOMIC DNA]</scope>
    <source>
        <strain evidence="2">PR4 / NBRC 100887</strain>
    </source>
</reference>
<evidence type="ECO:0000313" key="1">
    <source>
        <dbReference type="EMBL" id="BAH33196.1"/>
    </source>
</evidence>
<dbReference type="AlphaFoldDB" id="C0ZXW1"/>